<feature type="region of interest" description="Disordered" evidence="1">
    <location>
        <begin position="1"/>
        <end position="24"/>
    </location>
</feature>
<comment type="caution">
    <text evidence="2">The sequence shown here is derived from an EMBL/GenBank/DDBJ whole genome shotgun (WGS) entry which is preliminary data.</text>
</comment>
<organism evidence="2 3">
    <name type="scientific">Propylenella binzhouense</name>
    <dbReference type="NCBI Taxonomy" id="2555902"/>
    <lineage>
        <taxon>Bacteria</taxon>
        <taxon>Pseudomonadati</taxon>
        <taxon>Pseudomonadota</taxon>
        <taxon>Alphaproteobacteria</taxon>
        <taxon>Hyphomicrobiales</taxon>
        <taxon>Propylenellaceae</taxon>
        <taxon>Propylenella</taxon>
    </lineage>
</organism>
<dbReference type="Proteomes" id="UP000773614">
    <property type="component" value="Unassembled WGS sequence"/>
</dbReference>
<accession>A0A964T7G3</accession>
<dbReference type="Pfam" id="PF10115">
    <property type="entry name" value="HlyU"/>
    <property type="match status" value="1"/>
</dbReference>
<dbReference type="RefSeq" id="WP_161142184.1">
    <property type="nucleotide sequence ID" value="NZ_SPKJ01000099.1"/>
</dbReference>
<reference evidence="2" key="1">
    <citation type="submission" date="2019-03" db="EMBL/GenBank/DDBJ databases">
        <title>Afifella sp. nov., isolated from activated sludge.</title>
        <authorList>
            <person name="Li Q."/>
            <person name="Liu Y."/>
        </authorList>
    </citation>
    <scope>NUCLEOTIDE SEQUENCE</scope>
    <source>
        <strain evidence="2">L72</strain>
    </source>
</reference>
<dbReference type="EMBL" id="SPKJ01000099">
    <property type="protein sequence ID" value="MYZ49845.1"/>
    <property type="molecule type" value="Genomic_DNA"/>
</dbReference>
<name>A0A964T7G3_9HYPH</name>
<keyword evidence="3" id="KW-1185">Reference proteome</keyword>
<gene>
    <name evidence="2" type="ORF">E4O86_19240</name>
</gene>
<evidence type="ECO:0000313" key="3">
    <source>
        <dbReference type="Proteomes" id="UP000773614"/>
    </source>
</evidence>
<dbReference type="OrthoDB" id="9800971at2"/>
<sequence>MSFLRRLFGGGGPSEPPAPRVAAEESYRDYTIRATPIPEGGQFRLAATITKEIDGETKEHHLVRADILDSEDEAASFAIRKARQMIDQIGDGIFRN</sequence>
<dbReference type="InterPro" id="IPR018772">
    <property type="entry name" value="Transcription_activator_HlyU"/>
</dbReference>
<evidence type="ECO:0000313" key="2">
    <source>
        <dbReference type="EMBL" id="MYZ49845.1"/>
    </source>
</evidence>
<dbReference type="AlphaFoldDB" id="A0A964T7G3"/>
<protein>
    <recommendedName>
        <fullName evidence="4">Transcriptional activator HlyU</fullName>
    </recommendedName>
</protein>
<evidence type="ECO:0008006" key="4">
    <source>
        <dbReference type="Google" id="ProtNLM"/>
    </source>
</evidence>
<proteinExistence type="predicted"/>
<evidence type="ECO:0000256" key="1">
    <source>
        <dbReference type="SAM" id="MobiDB-lite"/>
    </source>
</evidence>